<dbReference type="EMBL" id="JBJKFK010004371">
    <property type="protein sequence ID" value="KAL3309045.1"/>
    <property type="molecule type" value="Genomic_DNA"/>
</dbReference>
<evidence type="ECO:0000313" key="3">
    <source>
        <dbReference type="Proteomes" id="UP001626550"/>
    </source>
</evidence>
<organism evidence="2 3">
    <name type="scientific">Cichlidogyrus casuarinus</name>
    <dbReference type="NCBI Taxonomy" id="1844966"/>
    <lineage>
        <taxon>Eukaryota</taxon>
        <taxon>Metazoa</taxon>
        <taxon>Spiralia</taxon>
        <taxon>Lophotrochozoa</taxon>
        <taxon>Platyhelminthes</taxon>
        <taxon>Monogenea</taxon>
        <taxon>Monopisthocotylea</taxon>
        <taxon>Dactylogyridea</taxon>
        <taxon>Ancyrocephalidae</taxon>
        <taxon>Cichlidogyrus</taxon>
    </lineage>
</organism>
<feature type="compositionally biased region" description="Basic residues" evidence="1">
    <location>
        <begin position="145"/>
        <end position="154"/>
    </location>
</feature>
<proteinExistence type="predicted"/>
<protein>
    <submittedName>
        <fullName evidence="2">Uncharacterized protein</fullName>
    </submittedName>
</protein>
<reference evidence="2 3" key="1">
    <citation type="submission" date="2024-11" db="EMBL/GenBank/DDBJ databases">
        <title>Adaptive evolution of stress response genes in parasites aligns with host niche diversity.</title>
        <authorList>
            <person name="Hahn C."/>
            <person name="Resl P."/>
        </authorList>
    </citation>
    <scope>NUCLEOTIDE SEQUENCE [LARGE SCALE GENOMIC DNA]</scope>
    <source>
        <strain evidence="2">EGGRZ-B1_66</strain>
        <tissue evidence="2">Body</tissue>
    </source>
</reference>
<dbReference type="AlphaFoldDB" id="A0ABD2PNJ9"/>
<keyword evidence="3" id="KW-1185">Reference proteome</keyword>
<evidence type="ECO:0000256" key="1">
    <source>
        <dbReference type="SAM" id="MobiDB-lite"/>
    </source>
</evidence>
<dbReference type="Proteomes" id="UP001626550">
    <property type="component" value="Unassembled WGS sequence"/>
</dbReference>
<name>A0ABD2PNJ9_9PLAT</name>
<gene>
    <name evidence="2" type="ORF">Ciccas_012413</name>
</gene>
<sequence>MESKNPVDQMTLQVNSYARMKTWLEIKSLTMNPRVYHYQGTQEEADTFKALLASTQMASVTNGMKPFLGLIMPNFDMIFAARKFPFLSFLAYMSRSRRIRNGLAEVKDPGFPHGSVDYILKGSSAIGSFIGVPEEEDDDEVPQHGGKKRRLTRT</sequence>
<accession>A0ABD2PNJ9</accession>
<comment type="caution">
    <text evidence="2">The sequence shown here is derived from an EMBL/GenBank/DDBJ whole genome shotgun (WGS) entry which is preliminary data.</text>
</comment>
<evidence type="ECO:0000313" key="2">
    <source>
        <dbReference type="EMBL" id="KAL3309045.1"/>
    </source>
</evidence>
<feature type="region of interest" description="Disordered" evidence="1">
    <location>
        <begin position="133"/>
        <end position="154"/>
    </location>
</feature>